<dbReference type="GO" id="GO:0009360">
    <property type="term" value="C:DNA polymerase III complex"/>
    <property type="evidence" value="ECO:0007669"/>
    <property type="project" value="InterPro"/>
</dbReference>
<name>A0A3D8P5W6_9THEO</name>
<dbReference type="GO" id="GO:0008408">
    <property type="term" value="F:3'-5' exonuclease activity"/>
    <property type="evidence" value="ECO:0007669"/>
    <property type="project" value="InterPro"/>
</dbReference>
<dbReference type="Gene3D" id="3.10.150.10">
    <property type="entry name" value="DNA Polymerase III, subunit A, domain 2"/>
    <property type="match status" value="1"/>
</dbReference>
<evidence type="ECO:0000259" key="1">
    <source>
        <dbReference type="Pfam" id="PF00712"/>
    </source>
</evidence>
<dbReference type="GO" id="GO:0006260">
    <property type="term" value="P:DNA replication"/>
    <property type="evidence" value="ECO:0007669"/>
    <property type="project" value="InterPro"/>
</dbReference>
<feature type="domain" description="DNA polymerase III beta sliding clamp N-terminal" evidence="1">
    <location>
        <begin position="9"/>
        <end position="117"/>
    </location>
</feature>
<sequence length="128" mass="13745">MEAVKTGLRLVVEKGDLERALSVCLRCVPSKPTISQLGGVLVRGRFQEGESPVVTATDLDAQVVAGLRARLEGEGELWLPARETFDLVRRLPECTLEVGQAERSTLPWTATAKSRFAWPLGSAGTAAA</sequence>
<accession>A0A3D8P5W6</accession>
<comment type="caution">
    <text evidence="2">The sequence shown here is derived from an EMBL/GenBank/DDBJ whole genome shotgun (WGS) entry which is preliminary data.</text>
</comment>
<organism evidence="2 3">
    <name type="scientific">Ammonifex thiophilus</name>
    <dbReference type="NCBI Taxonomy" id="444093"/>
    <lineage>
        <taxon>Bacteria</taxon>
        <taxon>Bacillati</taxon>
        <taxon>Bacillota</taxon>
        <taxon>Clostridia</taxon>
        <taxon>Thermoanaerobacterales</taxon>
        <taxon>Thermoanaerobacteraceae</taxon>
        <taxon>Ammonifex</taxon>
    </lineage>
</organism>
<dbReference type="InterPro" id="IPR022634">
    <property type="entry name" value="DNA_polIII_beta_N"/>
</dbReference>
<proteinExistence type="predicted"/>
<keyword evidence="3" id="KW-1185">Reference proteome</keyword>
<protein>
    <recommendedName>
        <fullName evidence="1">DNA polymerase III beta sliding clamp N-terminal domain-containing protein</fullName>
    </recommendedName>
</protein>
<dbReference type="AlphaFoldDB" id="A0A3D8P5W6"/>
<dbReference type="Proteomes" id="UP000256329">
    <property type="component" value="Unassembled WGS sequence"/>
</dbReference>
<evidence type="ECO:0000313" key="3">
    <source>
        <dbReference type="Proteomes" id="UP000256329"/>
    </source>
</evidence>
<dbReference type="Pfam" id="PF00712">
    <property type="entry name" value="DNA_pol3_beta"/>
    <property type="match status" value="1"/>
</dbReference>
<gene>
    <name evidence="2" type="ORF">DXX99_03515</name>
</gene>
<dbReference type="InterPro" id="IPR046938">
    <property type="entry name" value="DNA_clamp_sf"/>
</dbReference>
<dbReference type="GO" id="GO:0003677">
    <property type="term" value="F:DNA binding"/>
    <property type="evidence" value="ECO:0007669"/>
    <property type="project" value="InterPro"/>
</dbReference>
<dbReference type="OrthoDB" id="8421503at2"/>
<evidence type="ECO:0000313" key="2">
    <source>
        <dbReference type="EMBL" id="RDV83916.1"/>
    </source>
</evidence>
<dbReference type="SUPFAM" id="SSF55979">
    <property type="entry name" value="DNA clamp"/>
    <property type="match status" value="1"/>
</dbReference>
<dbReference type="GO" id="GO:0003887">
    <property type="term" value="F:DNA-directed DNA polymerase activity"/>
    <property type="evidence" value="ECO:0007669"/>
    <property type="project" value="InterPro"/>
</dbReference>
<dbReference type="EMBL" id="QSLN01000003">
    <property type="protein sequence ID" value="RDV83916.1"/>
    <property type="molecule type" value="Genomic_DNA"/>
</dbReference>
<dbReference type="RefSeq" id="WP_115792135.1">
    <property type="nucleotide sequence ID" value="NZ_QSLN01000003.1"/>
</dbReference>
<reference evidence="2 3" key="1">
    <citation type="submission" date="2018-08" db="EMBL/GenBank/DDBJ databases">
        <title>Form III RuBisCO-mediated autotrophy in Thermodesulfobium bacteria.</title>
        <authorList>
            <person name="Toshchakov S.V."/>
            <person name="Kublanov I.V."/>
            <person name="Frolov E."/>
            <person name="Bonch-Osmolovskaya E.A."/>
            <person name="Tourova T.P."/>
            <person name="Chernych N.A."/>
            <person name="Lebedinsky A.V."/>
        </authorList>
    </citation>
    <scope>NUCLEOTIDE SEQUENCE [LARGE SCALE GENOMIC DNA]</scope>
    <source>
        <strain evidence="2 3">SR</strain>
    </source>
</reference>